<dbReference type="KEGG" id="pphe:PP2015_3622"/>
<feature type="compositionally biased region" description="Basic and acidic residues" evidence="3">
    <location>
        <begin position="170"/>
        <end position="187"/>
    </location>
</feature>
<organism evidence="4 6">
    <name type="scientific">Pseudoalteromonas phenolica</name>
    <dbReference type="NCBI Taxonomy" id="161398"/>
    <lineage>
        <taxon>Bacteria</taxon>
        <taxon>Pseudomonadati</taxon>
        <taxon>Pseudomonadota</taxon>
        <taxon>Gammaproteobacteria</taxon>
        <taxon>Alteromonadales</taxon>
        <taxon>Pseudoalteromonadaceae</taxon>
        <taxon>Pseudoalteromonas</taxon>
    </lineage>
</organism>
<evidence type="ECO:0000256" key="3">
    <source>
        <dbReference type="SAM" id="MobiDB-lite"/>
    </source>
</evidence>
<dbReference type="STRING" id="161398.PP2015_3622"/>
<dbReference type="OrthoDB" id="8844617at2"/>
<comment type="similarity">
    <text evidence="1">Belongs to the PspA/Vipp/IM30 family.</text>
</comment>
<evidence type="ECO:0000256" key="2">
    <source>
        <dbReference type="SAM" id="Coils"/>
    </source>
</evidence>
<evidence type="ECO:0000313" key="6">
    <source>
        <dbReference type="Proteomes" id="UP000061457"/>
    </source>
</evidence>
<evidence type="ECO:0000313" key="4">
    <source>
        <dbReference type="EMBL" id="ALO44096.1"/>
    </source>
</evidence>
<dbReference type="PANTHER" id="PTHR31088">
    <property type="entry name" value="MEMBRANE-ASSOCIATED PROTEIN VIPP1, CHLOROPLASTIC"/>
    <property type="match status" value="1"/>
</dbReference>
<dbReference type="PATRIC" id="fig|161398.10.peg.3698"/>
<feature type="coiled-coil region" evidence="2">
    <location>
        <begin position="110"/>
        <end position="144"/>
    </location>
</feature>
<evidence type="ECO:0000313" key="7">
    <source>
        <dbReference type="Proteomes" id="UP000309186"/>
    </source>
</evidence>
<keyword evidence="2" id="KW-0175">Coiled coil</keyword>
<reference evidence="5 7" key="3">
    <citation type="submission" date="2018-01" db="EMBL/GenBank/DDBJ databases">
        <title>Co-occurrence of chitin degradation, pigmentation and bioactivity in marine Pseudoalteromonas.</title>
        <authorList>
            <person name="Paulsen S."/>
            <person name="Gram L."/>
            <person name="Machado H."/>
        </authorList>
    </citation>
    <scope>NUCLEOTIDE SEQUENCE [LARGE SCALE GENOMIC DNA]</scope>
    <source>
        <strain evidence="5 7">S3663</strain>
    </source>
</reference>
<dbReference type="EMBL" id="PPSW01000007">
    <property type="protein sequence ID" value="TLX47984.1"/>
    <property type="molecule type" value="Genomic_DNA"/>
</dbReference>
<reference evidence="4" key="1">
    <citation type="submission" date="2015-11" db="EMBL/GenBank/DDBJ databases">
        <authorList>
            <person name="Zhang Y."/>
            <person name="Guo Z."/>
        </authorList>
    </citation>
    <scope>NUCLEOTIDE SEQUENCE [LARGE SCALE GENOMIC DNA]</scope>
    <source>
        <strain evidence="4">KCTC 12086</strain>
    </source>
</reference>
<protein>
    <submittedName>
        <fullName evidence="4 5">Phage shock protein A</fullName>
    </submittedName>
</protein>
<sequence>MSMLRKLFTAVKGGAREAGESIVDANAIRIFEQEIHEGKEAITAAKRNLTEVMAKEMQLTRHIKTLEDKIAQHEEFASQALDKGEEPLALEIAGKIAEFEEEKAAQSPTLSQYQQHIASLKQQIKDAEKQLQENQRQLSIVKTTESVQQATLAVSDTLTAGDSSMASAKESLERIKQRQADRQDRLAAERELADEAQSLEQKMKAAGIGETNDSSADILARIKAKKNS</sequence>
<proteinExistence type="inferred from homology"/>
<name>A0A0S2K6P9_9GAMM</name>
<dbReference type="Pfam" id="PF04012">
    <property type="entry name" value="PspA_IM30"/>
    <property type="match status" value="1"/>
</dbReference>
<dbReference type="Proteomes" id="UP000061457">
    <property type="component" value="Chromosome II"/>
</dbReference>
<dbReference type="InterPro" id="IPR007157">
    <property type="entry name" value="PspA_VIPP1"/>
</dbReference>
<evidence type="ECO:0000256" key="1">
    <source>
        <dbReference type="ARBA" id="ARBA00043985"/>
    </source>
</evidence>
<dbReference type="EMBL" id="CP013188">
    <property type="protein sequence ID" value="ALO44096.1"/>
    <property type="molecule type" value="Genomic_DNA"/>
</dbReference>
<accession>A0A0S2K6P9</accession>
<dbReference type="PANTHER" id="PTHR31088:SF9">
    <property type="entry name" value="PHAGE SHOCK PROTEIN A"/>
    <property type="match status" value="1"/>
</dbReference>
<dbReference type="Proteomes" id="UP000309186">
    <property type="component" value="Unassembled WGS sequence"/>
</dbReference>
<reference evidence="6" key="2">
    <citation type="submission" date="2015-11" db="EMBL/GenBank/DDBJ databases">
        <authorList>
            <person name="Kim K.M."/>
        </authorList>
    </citation>
    <scope>NUCLEOTIDE SEQUENCE [LARGE SCALE GENOMIC DNA]</scope>
    <source>
        <strain evidence="6">KCTC 12086</strain>
    </source>
</reference>
<dbReference type="AlphaFoldDB" id="A0A0S2K6P9"/>
<dbReference type="RefSeq" id="WP_058031981.1">
    <property type="nucleotide sequence ID" value="NZ_CP013188.1"/>
</dbReference>
<evidence type="ECO:0000313" key="5">
    <source>
        <dbReference type="EMBL" id="TLX47984.1"/>
    </source>
</evidence>
<gene>
    <name evidence="5" type="ORF">C1E24_04045</name>
    <name evidence="4" type="ORF">PP2015_3622</name>
</gene>
<feature type="region of interest" description="Disordered" evidence="3">
    <location>
        <begin position="161"/>
        <end position="187"/>
    </location>
</feature>
<keyword evidence="6" id="KW-1185">Reference proteome</keyword>